<dbReference type="Gene3D" id="3.40.50.300">
    <property type="entry name" value="P-loop containing nucleotide triphosphate hydrolases"/>
    <property type="match status" value="1"/>
</dbReference>
<sequence>AEEVFTKIVIKEEEKNIEQIMHTTTRNCDYSEILTIKENTHQRTPRVLMVNSVGGNGKTTYTRLLVCKWGKKTNSIPKLDDVDILLFVELRGDCNKTFDDIIRLRLCGVMTDVGLSFQKMK</sequence>
<feature type="non-terminal residue" evidence="1">
    <location>
        <position position="121"/>
    </location>
</feature>
<gene>
    <name evidence="1" type="ORF">MNOR_LOCUS33005</name>
</gene>
<reference evidence="1 2" key="1">
    <citation type="submission" date="2024-05" db="EMBL/GenBank/DDBJ databases">
        <authorList>
            <person name="Wallberg A."/>
        </authorList>
    </citation>
    <scope>NUCLEOTIDE SEQUENCE [LARGE SCALE GENOMIC DNA]</scope>
</reference>
<proteinExistence type="predicted"/>
<organism evidence="1 2">
    <name type="scientific">Meganyctiphanes norvegica</name>
    <name type="common">Northern krill</name>
    <name type="synonym">Thysanopoda norvegica</name>
    <dbReference type="NCBI Taxonomy" id="48144"/>
    <lineage>
        <taxon>Eukaryota</taxon>
        <taxon>Metazoa</taxon>
        <taxon>Ecdysozoa</taxon>
        <taxon>Arthropoda</taxon>
        <taxon>Crustacea</taxon>
        <taxon>Multicrustacea</taxon>
        <taxon>Malacostraca</taxon>
        <taxon>Eumalacostraca</taxon>
        <taxon>Eucarida</taxon>
        <taxon>Euphausiacea</taxon>
        <taxon>Euphausiidae</taxon>
        <taxon>Meganyctiphanes</taxon>
    </lineage>
</organism>
<dbReference type="Proteomes" id="UP001497623">
    <property type="component" value="Unassembled WGS sequence"/>
</dbReference>
<keyword evidence="2" id="KW-1185">Reference proteome</keyword>
<name>A0AAV2S4B4_MEGNR</name>
<dbReference type="InterPro" id="IPR027417">
    <property type="entry name" value="P-loop_NTPase"/>
</dbReference>
<protein>
    <submittedName>
        <fullName evidence="1">Uncharacterized protein</fullName>
    </submittedName>
</protein>
<dbReference type="EMBL" id="CAXKWB010046281">
    <property type="protein sequence ID" value="CAL4163582.1"/>
    <property type="molecule type" value="Genomic_DNA"/>
</dbReference>
<evidence type="ECO:0000313" key="1">
    <source>
        <dbReference type="EMBL" id="CAL4163582.1"/>
    </source>
</evidence>
<accession>A0AAV2S4B4</accession>
<evidence type="ECO:0000313" key="2">
    <source>
        <dbReference type="Proteomes" id="UP001497623"/>
    </source>
</evidence>
<comment type="caution">
    <text evidence="1">The sequence shown here is derived from an EMBL/GenBank/DDBJ whole genome shotgun (WGS) entry which is preliminary data.</text>
</comment>
<feature type="non-terminal residue" evidence="1">
    <location>
        <position position="1"/>
    </location>
</feature>
<dbReference type="AlphaFoldDB" id="A0AAV2S4B4"/>